<keyword evidence="3" id="KW-1185">Reference proteome</keyword>
<dbReference type="GO" id="GO:0019563">
    <property type="term" value="P:glycerol catabolic process"/>
    <property type="evidence" value="ECO:0007669"/>
    <property type="project" value="TreeGrafter"/>
</dbReference>
<keyword evidence="2" id="KW-0418">Kinase</keyword>
<dbReference type="InterPro" id="IPR012736">
    <property type="entry name" value="DhaK_1"/>
</dbReference>
<accession>A0A7R7DP28</accession>
<dbReference type="Gene3D" id="3.40.50.10440">
    <property type="entry name" value="Dihydroxyacetone kinase, domain 1"/>
    <property type="match status" value="1"/>
</dbReference>
<dbReference type="PANTHER" id="PTHR28629">
    <property type="entry name" value="TRIOKINASE/FMN CYCLASE"/>
    <property type="match status" value="1"/>
</dbReference>
<dbReference type="RefSeq" id="WP_203961846.1">
    <property type="nucleotide sequence ID" value="NZ_AP023355.1"/>
</dbReference>
<dbReference type="FunFam" id="3.40.50.10440:FF:000001">
    <property type="entry name" value="Dihydroxyacetone kinase, DhaK subunit"/>
    <property type="match status" value="1"/>
</dbReference>
<dbReference type="InterPro" id="IPR004006">
    <property type="entry name" value="DhaK_dom"/>
</dbReference>
<organism evidence="2 3">
    <name type="scientific">Actinocatenispora thailandica</name>
    <dbReference type="NCBI Taxonomy" id="227318"/>
    <lineage>
        <taxon>Bacteria</taxon>
        <taxon>Bacillati</taxon>
        <taxon>Actinomycetota</taxon>
        <taxon>Actinomycetes</taxon>
        <taxon>Micromonosporales</taxon>
        <taxon>Micromonosporaceae</taxon>
        <taxon>Actinocatenispora</taxon>
    </lineage>
</organism>
<dbReference type="GO" id="GO:0004371">
    <property type="term" value="F:glycerone kinase activity"/>
    <property type="evidence" value="ECO:0007669"/>
    <property type="project" value="InterPro"/>
</dbReference>
<dbReference type="Proteomes" id="UP000611640">
    <property type="component" value="Chromosome"/>
</dbReference>
<evidence type="ECO:0000313" key="2">
    <source>
        <dbReference type="EMBL" id="BCJ35280.1"/>
    </source>
</evidence>
<dbReference type="Pfam" id="PF02733">
    <property type="entry name" value="Dak1"/>
    <property type="match status" value="1"/>
</dbReference>
<dbReference type="NCBIfam" id="TIGR02363">
    <property type="entry name" value="dhaK1"/>
    <property type="match status" value="1"/>
</dbReference>
<reference evidence="2 3" key="1">
    <citation type="submission" date="2020-08" db="EMBL/GenBank/DDBJ databases">
        <title>Whole genome shotgun sequence of Actinocatenispora thailandica NBRC 105041.</title>
        <authorList>
            <person name="Komaki H."/>
            <person name="Tamura T."/>
        </authorList>
    </citation>
    <scope>NUCLEOTIDE SEQUENCE [LARGE SCALE GENOMIC DNA]</scope>
    <source>
        <strain evidence="2 3">NBRC 105041</strain>
    </source>
</reference>
<dbReference type="Gene3D" id="3.30.1180.20">
    <property type="entry name" value="Dihydroxyacetone kinase, domain 2"/>
    <property type="match status" value="1"/>
</dbReference>
<evidence type="ECO:0000313" key="3">
    <source>
        <dbReference type="Proteomes" id="UP000611640"/>
    </source>
</evidence>
<dbReference type="PANTHER" id="PTHR28629:SF4">
    <property type="entry name" value="TRIOKINASE_FMN CYCLASE"/>
    <property type="match status" value="1"/>
</dbReference>
<evidence type="ECO:0000259" key="1">
    <source>
        <dbReference type="PROSITE" id="PS51481"/>
    </source>
</evidence>
<gene>
    <name evidence="2" type="primary">dhaK</name>
    <name evidence="2" type="ORF">Athai_27830</name>
</gene>
<dbReference type="EMBL" id="AP023355">
    <property type="protein sequence ID" value="BCJ35280.1"/>
    <property type="molecule type" value="Genomic_DNA"/>
</dbReference>
<proteinExistence type="predicted"/>
<dbReference type="KEGG" id="atl:Athai_27830"/>
<sequence>MKRLYNSPDTVVSEALEGIALTHPELLRVAHDPTYLARVDAPVAGRVAVVSGGGSGHEPMHVGFVGPGMLSAACPGELFTSPTADQVEAAVRAVDAGAGTVLVVKNYSGDVMNFEMAAELLAADGVATETVLVADDVAVEDSTYTSGRRGVGATVLVEKVCGAAAERGDSLAQVAELGRRVCARSRSLGFALSAGTVPATGRRSFELPDDEIEFGVGIHGEPGRERRPMQPVDALVDRAMAAICADFGADELAGDVLLFVTGLGSATPLECSIVARRAVQDLDRRGLRVARNLVGSYMTSLDMLGVSLTVLVLDEQLAELWDAPVRTAALRWGR</sequence>
<keyword evidence="2" id="KW-0808">Transferase</keyword>
<dbReference type="InterPro" id="IPR050861">
    <property type="entry name" value="Dihydroxyacetone_Kinase"/>
</dbReference>
<protein>
    <submittedName>
        <fullName evidence="2">Dihydroxyacetone kinase subunit DhaK</fullName>
    </submittedName>
</protein>
<name>A0A7R7DP28_9ACTN</name>
<feature type="domain" description="DhaK" evidence="1">
    <location>
        <begin position="7"/>
        <end position="332"/>
    </location>
</feature>
<dbReference type="PROSITE" id="PS51481">
    <property type="entry name" value="DHAK"/>
    <property type="match status" value="1"/>
</dbReference>
<dbReference type="GO" id="GO:0005829">
    <property type="term" value="C:cytosol"/>
    <property type="evidence" value="ECO:0007669"/>
    <property type="project" value="TreeGrafter"/>
</dbReference>
<dbReference type="SUPFAM" id="SSF82549">
    <property type="entry name" value="DAK1/DegV-like"/>
    <property type="match status" value="1"/>
</dbReference>
<dbReference type="AlphaFoldDB" id="A0A7R7DP28"/>